<dbReference type="GO" id="GO:0004407">
    <property type="term" value="F:histone deacetylase activity"/>
    <property type="evidence" value="ECO:0007669"/>
    <property type="project" value="TreeGrafter"/>
</dbReference>
<accession>A0A2W5A083</accession>
<dbReference type="Proteomes" id="UP000249557">
    <property type="component" value="Unassembled WGS sequence"/>
</dbReference>
<protein>
    <submittedName>
        <fullName evidence="4">Acetoin utilization protein</fullName>
    </submittedName>
</protein>
<feature type="domain" description="Histone deacetylase" evidence="3">
    <location>
        <begin position="20"/>
        <end position="305"/>
    </location>
</feature>
<dbReference type="Pfam" id="PF00850">
    <property type="entry name" value="Hist_deacetyl"/>
    <property type="match status" value="1"/>
</dbReference>
<dbReference type="AlphaFoldDB" id="A0A2W5A083"/>
<reference evidence="4 5" key="1">
    <citation type="submission" date="2017-08" db="EMBL/GenBank/DDBJ databases">
        <title>Infants hospitalized years apart are colonized by the same room-sourced microbial strains.</title>
        <authorList>
            <person name="Brooks B."/>
            <person name="Olm M.R."/>
            <person name="Firek B.A."/>
            <person name="Baker R."/>
            <person name="Thomas B.C."/>
            <person name="Morowitz M.J."/>
            <person name="Banfield J.F."/>
        </authorList>
    </citation>
    <scope>NUCLEOTIDE SEQUENCE [LARGE SCALE GENOMIC DNA]</scope>
    <source>
        <strain evidence="4">S2_018_000_R2_104</strain>
    </source>
</reference>
<dbReference type="EMBL" id="QFNK01000035">
    <property type="protein sequence ID" value="PZO87940.1"/>
    <property type="molecule type" value="Genomic_DNA"/>
</dbReference>
<organism evidence="4 5">
    <name type="scientific">Micavibrio aeruginosavorus</name>
    <dbReference type="NCBI Taxonomy" id="349221"/>
    <lineage>
        <taxon>Bacteria</taxon>
        <taxon>Pseudomonadati</taxon>
        <taxon>Bdellovibrionota</taxon>
        <taxon>Bdellovibrionia</taxon>
        <taxon>Bdellovibrionales</taxon>
        <taxon>Pseudobdellovibrionaceae</taxon>
        <taxon>Micavibrio</taxon>
    </lineage>
</organism>
<dbReference type="PRINTS" id="PR01270">
    <property type="entry name" value="HDASUPER"/>
</dbReference>
<evidence type="ECO:0000313" key="5">
    <source>
        <dbReference type="Proteomes" id="UP000249557"/>
    </source>
</evidence>
<sequence length="308" mass="33859">MKTTLYANHSGLKHDTGLDHPENADRLRAVLEVMESAPFDALPRGEIRSATEDDILRAHPYSYFEHVMENMPDRGNAMFDADTIVSPGSWHAALEAAGTLCSAIDDIANGKTQRAFCAVRPPGHHAEPSKSMGFCLFNNVFIGARYAQEIHGFRKIAIVDFDVHHGNGTDVMTRRHDGSILFISTHQYPLWPMTGLEEDNEECVMNFTLPPASGSETFRTIYEKKVFPALTRFAPDLLLLSSGFDAHKDDPLAQINLETEDFGWVTEQLCAIADQTAQGRVASILEGGYDLEALKASVSAHLAALAAD</sequence>
<gene>
    <name evidence="4" type="ORF">DI626_02895</name>
</gene>
<comment type="caution">
    <text evidence="4">The sequence shown here is derived from an EMBL/GenBank/DDBJ whole genome shotgun (WGS) entry which is preliminary data.</text>
</comment>
<dbReference type="PANTHER" id="PTHR10625:SF10">
    <property type="entry name" value="HISTONE DEACETYLASE HDAC1"/>
    <property type="match status" value="1"/>
</dbReference>
<evidence type="ECO:0000256" key="1">
    <source>
        <dbReference type="ARBA" id="ARBA00005947"/>
    </source>
</evidence>
<evidence type="ECO:0000313" key="4">
    <source>
        <dbReference type="EMBL" id="PZO87940.1"/>
    </source>
</evidence>
<dbReference type="SUPFAM" id="SSF52768">
    <property type="entry name" value="Arginase/deacetylase"/>
    <property type="match status" value="1"/>
</dbReference>
<evidence type="ECO:0000259" key="3">
    <source>
        <dbReference type="Pfam" id="PF00850"/>
    </source>
</evidence>
<name>A0A2W5A083_9BACT</name>
<dbReference type="InterPro" id="IPR000286">
    <property type="entry name" value="HDACs"/>
</dbReference>
<dbReference type="InterPro" id="IPR023696">
    <property type="entry name" value="Ureohydrolase_dom_sf"/>
</dbReference>
<dbReference type="CDD" id="cd11599">
    <property type="entry name" value="HDAC_classII_2"/>
    <property type="match status" value="1"/>
</dbReference>
<proteinExistence type="inferred from homology"/>
<feature type="region of interest" description="Disordered" evidence="2">
    <location>
        <begin position="1"/>
        <end position="20"/>
    </location>
</feature>
<comment type="similarity">
    <text evidence="1">Belongs to the histone deacetylase family.</text>
</comment>
<dbReference type="PANTHER" id="PTHR10625">
    <property type="entry name" value="HISTONE DEACETYLASE HDAC1-RELATED"/>
    <property type="match status" value="1"/>
</dbReference>
<dbReference type="InterPro" id="IPR037138">
    <property type="entry name" value="His_deacetylse_dom_sf"/>
</dbReference>
<dbReference type="InterPro" id="IPR023801">
    <property type="entry name" value="His_deacetylse_dom"/>
</dbReference>
<dbReference type="GO" id="GO:0040029">
    <property type="term" value="P:epigenetic regulation of gene expression"/>
    <property type="evidence" value="ECO:0007669"/>
    <property type="project" value="TreeGrafter"/>
</dbReference>
<evidence type="ECO:0000256" key="2">
    <source>
        <dbReference type="SAM" id="MobiDB-lite"/>
    </source>
</evidence>
<dbReference type="Gene3D" id="3.40.800.20">
    <property type="entry name" value="Histone deacetylase domain"/>
    <property type="match status" value="1"/>
</dbReference>